<gene>
    <name evidence="2" type="ORF">B0I32_104451</name>
</gene>
<accession>A0A2T0N5P8</accession>
<dbReference type="OrthoDB" id="3543272at2"/>
<dbReference type="SUPFAM" id="SSF89232">
    <property type="entry name" value="Hypothetical protein TM1070"/>
    <property type="match status" value="1"/>
</dbReference>
<sequence length="124" mass="12906">MSTMAGDWKMTIVDGCMPGDQLSLLNVSAGIARVELTLCAEGGQPLGPIRLVIPPQRTRSSVLADLVGAGGPVRELPHSVVVVSDAPVLVQPHPADRDAPETAQQPAQQPTRQPAQQSAQQSAA</sequence>
<dbReference type="Proteomes" id="UP000238312">
    <property type="component" value="Unassembled WGS sequence"/>
</dbReference>
<organism evidence="2 3">
    <name type="scientific">Nonomuraea fuscirosea</name>
    <dbReference type="NCBI Taxonomy" id="1291556"/>
    <lineage>
        <taxon>Bacteria</taxon>
        <taxon>Bacillati</taxon>
        <taxon>Actinomycetota</taxon>
        <taxon>Actinomycetes</taxon>
        <taxon>Streptosporangiales</taxon>
        <taxon>Streptosporangiaceae</taxon>
        <taxon>Nonomuraea</taxon>
    </lineage>
</organism>
<protein>
    <submittedName>
        <fullName evidence="2">Uncharacterized protein</fullName>
    </submittedName>
</protein>
<dbReference type="InterPro" id="IPR036698">
    <property type="entry name" value="TM1070-like_sf"/>
</dbReference>
<reference evidence="2 3" key="1">
    <citation type="submission" date="2018-03" db="EMBL/GenBank/DDBJ databases">
        <title>Genomic Encyclopedia of Type Strains, Phase III (KMG-III): the genomes of soil and plant-associated and newly described type strains.</title>
        <authorList>
            <person name="Whitman W."/>
        </authorList>
    </citation>
    <scope>NUCLEOTIDE SEQUENCE [LARGE SCALE GENOMIC DNA]</scope>
    <source>
        <strain evidence="2 3">CGMCC 4.7104</strain>
    </source>
</reference>
<proteinExistence type="predicted"/>
<evidence type="ECO:0000256" key="1">
    <source>
        <dbReference type="SAM" id="MobiDB-lite"/>
    </source>
</evidence>
<evidence type="ECO:0000313" key="2">
    <source>
        <dbReference type="EMBL" id="PRX67694.1"/>
    </source>
</evidence>
<comment type="caution">
    <text evidence="2">The sequence shown here is derived from an EMBL/GenBank/DDBJ whole genome shotgun (WGS) entry which is preliminary data.</text>
</comment>
<dbReference type="EMBL" id="PVNG01000004">
    <property type="protein sequence ID" value="PRX67694.1"/>
    <property type="molecule type" value="Genomic_DNA"/>
</dbReference>
<dbReference type="Gene3D" id="2.60.290.11">
    <property type="entry name" value="TM1070-like"/>
    <property type="match status" value="1"/>
</dbReference>
<evidence type="ECO:0000313" key="3">
    <source>
        <dbReference type="Proteomes" id="UP000238312"/>
    </source>
</evidence>
<feature type="compositionally biased region" description="Low complexity" evidence="1">
    <location>
        <begin position="101"/>
        <end position="124"/>
    </location>
</feature>
<feature type="region of interest" description="Disordered" evidence="1">
    <location>
        <begin position="87"/>
        <end position="124"/>
    </location>
</feature>
<dbReference type="InterPro" id="IPR009794">
    <property type="entry name" value="ASRT"/>
</dbReference>
<dbReference type="Pfam" id="PF07100">
    <property type="entry name" value="ASRT"/>
    <property type="match status" value="1"/>
</dbReference>
<dbReference type="AlphaFoldDB" id="A0A2T0N5P8"/>
<name>A0A2T0N5P8_9ACTN</name>
<dbReference type="RefSeq" id="WP_106237989.1">
    <property type="nucleotide sequence ID" value="NZ_PVNG01000004.1"/>
</dbReference>
<keyword evidence="3" id="KW-1185">Reference proteome</keyword>